<dbReference type="EMBL" id="JAIQCV010000013">
    <property type="protein sequence ID" value="KAH1032908.1"/>
    <property type="molecule type" value="Genomic_DNA"/>
</dbReference>
<dbReference type="Gene3D" id="1.20.1110.10">
    <property type="entry name" value="Calcium-transporting ATPase, transmembrane domain"/>
    <property type="match status" value="1"/>
</dbReference>
<gene>
    <name evidence="4" type="ORF">J1N35_045082</name>
</gene>
<keyword evidence="3" id="KW-0472">Membrane</keyword>
<dbReference type="AlphaFoldDB" id="A0A9D3UAC0"/>
<evidence type="ECO:0000313" key="4">
    <source>
        <dbReference type="EMBL" id="KAH1032908.1"/>
    </source>
</evidence>
<feature type="compositionally biased region" description="Basic residues" evidence="2">
    <location>
        <begin position="56"/>
        <end position="73"/>
    </location>
</feature>
<comment type="caution">
    <text evidence="4">The sequence shown here is derived from an EMBL/GenBank/DDBJ whole genome shotgun (WGS) entry which is preliminary data.</text>
</comment>
<dbReference type="InterPro" id="IPR023298">
    <property type="entry name" value="ATPase_P-typ_TM_dom_sf"/>
</dbReference>
<keyword evidence="1" id="KW-0460">Magnesium</keyword>
<evidence type="ECO:0000313" key="5">
    <source>
        <dbReference type="Proteomes" id="UP000828251"/>
    </source>
</evidence>
<evidence type="ECO:0000256" key="1">
    <source>
        <dbReference type="ARBA" id="ARBA00022842"/>
    </source>
</evidence>
<name>A0A9D3UAC0_9ROSI</name>
<dbReference type="PANTHER" id="PTHR24093:SF474">
    <property type="entry name" value="CALCIUM-TRANSPORTING ATPASE 2, PLASMA MEMBRANE-TYPE"/>
    <property type="match status" value="1"/>
</dbReference>
<dbReference type="OrthoDB" id="1433456at2759"/>
<keyword evidence="3" id="KW-0812">Transmembrane</keyword>
<proteinExistence type="predicted"/>
<feature type="region of interest" description="Disordered" evidence="2">
    <location>
        <begin position="56"/>
        <end position="86"/>
    </location>
</feature>
<keyword evidence="5" id="KW-1185">Reference proteome</keyword>
<sequence>MILGVYTLVSLIVGIIMEGWPKETHDGLWIVTSILLVMIVTTTCDYRQSMKFKNLDKKKKKRKKRSKGDKRKREKEFTEESHEIGESSLIEKNEPVMVNVDNPFMLSGTKLKNRSYKMMVTSVGIRKQWGKLMATVSKGGDNETPLQVILNGVATIIGKVGMFFAVMNLKRSVEALAYNATLDQQQLMKIGSNEVEPDAAAVLGAFCYFVTM</sequence>
<feature type="transmembrane region" description="Helical" evidence="3">
    <location>
        <begin position="27"/>
        <end position="46"/>
    </location>
</feature>
<protein>
    <submittedName>
        <fullName evidence="4">Uncharacterized protein</fullName>
    </submittedName>
</protein>
<evidence type="ECO:0000256" key="2">
    <source>
        <dbReference type="SAM" id="MobiDB-lite"/>
    </source>
</evidence>
<dbReference type="GO" id="GO:0005886">
    <property type="term" value="C:plasma membrane"/>
    <property type="evidence" value="ECO:0007669"/>
    <property type="project" value="TreeGrafter"/>
</dbReference>
<organism evidence="4 5">
    <name type="scientific">Gossypium stocksii</name>
    <dbReference type="NCBI Taxonomy" id="47602"/>
    <lineage>
        <taxon>Eukaryota</taxon>
        <taxon>Viridiplantae</taxon>
        <taxon>Streptophyta</taxon>
        <taxon>Embryophyta</taxon>
        <taxon>Tracheophyta</taxon>
        <taxon>Spermatophyta</taxon>
        <taxon>Magnoliopsida</taxon>
        <taxon>eudicotyledons</taxon>
        <taxon>Gunneridae</taxon>
        <taxon>Pentapetalae</taxon>
        <taxon>rosids</taxon>
        <taxon>malvids</taxon>
        <taxon>Malvales</taxon>
        <taxon>Malvaceae</taxon>
        <taxon>Malvoideae</taxon>
        <taxon>Gossypium</taxon>
    </lineage>
</organism>
<accession>A0A9D3UAC0</accession>
<evidence type="ECO:0000256" key="3">
    <source>
        <dbReference type="SAM" id="Phobius"/>
    </source>
</evidence>
<dbReference type="GO" id="GO:0005388">
    <property type="term" value="F:P-type calcium transporter activity"/>
    <property type="evidence" value="ECO:0007669"/>
    <property type="project" value="TreeGrafter"/>
</dbReference>
<dbReference type="SUPFAM" id="SSF81665">
    <property type="entry name" value="Calcium ATPase, transmembrane domain M"/>
    <property type="match status" value="1"/>
</dbReference>
<dbReference type="PANTHER" id="PTHR24093">
    <property type="entry name" value="CATION TRANSPORTING ATPASE"/>
    <property type="match status" value="1"/>
</dbReference>
<dbReference type="Proteomes" id="UP000828251">
    <property type="component" value="Unassembled WGS sequence"/>
</dbReference>
<feature type="compositionally biased region" description="Basic and acidic residues" evidence="2">
    <location>
        <begin position="74"/>
        <end position="86"/>
    </location>
</feature>
<keyword evidence="3" id="KW-1133">Transmembrane helix</keyword>
<reference evidence="4 5" key="1">
    <citation type="journal article" date="2021" name="Plant Biotechnol. J.">
        <title>Multi-omics assisted identification of the key and species-specific regulatory components of drought-tolerant mechanisms in Gossypium stocksii.</title>
        <authorList>
            <person name="Yu D."/>
            <person name="Ke L."/>
            <person name="Zhang D."/>
            <person name="Wu Y."/>
            <person name="Sun Y."/>
            <person name="Mei J."/>
            <person name="Sun J."/>
            <person name="Sun Y."/>
        </authorList>
    </citation>
    <scope>NUCLEOTIDE SEQUENCE [LARGE SCALE GENOMIC DNA]</scope>
    <source>
        <strain evidence="5">cv. E1</strain>
        <tissue evidence="4">Leaf</tissue>
    </source>
</reference>